<feature type="region of interest" description="Disordered" evidence="1">
    <location>
        <begin position="1"/>
        <end position="205"/>
    </location>
</feature>
<feature type="compositionally biased region" description="Polar residues" evidence="1">
    <location>
        <begin position="66"/>
        <end position="81"/>
    </location>
</feature>
<evidence type="ECO:0000313" key="3">
    <source>
        <dbReference type="Proteomes" id="UP001066276"/>
    </source>
</evidence>
<keyword evidence="3" id="KW-1185">Reference proteome</keyword>
<organism evidence="2 3">
    <name type="scientific">Pleurodeles waltl</name>
    <name type="common">Iberian ribbed newt</name>
    <dbReference type="NCBI Taxonomy" id="8319"/>
    <lineage>
        <taxon>Eukaryota</taxon>
        <taxon>Metazoa</taxon>
        <taxon>Chordata</taxon>
        <taxon>Craniata</taxon>
        <taxon>Vertebrata</taxon>
        <taxon>Euteleostomi</taxon>
        <taxon>Amphibia</taxon>
        <taxon>Batrachia</taxon>
        <taxon>Caudata</taxon>
        <taxon>Salamandroidea</taxon>
        <taxon>Salamandridae</taxon>
        <taxon>Pleurodelinae</taxon>
        <taxon>Pleurodeles</taxon>
    </lineage>
</organism>
<proteinExistence type="predicted"/>
<sequence>MLPAAESPHVGNPTKFSTIRGRRTVPPSSRSPKARGLQGDQALQNRKLHQVQSATRPRAHTRTTRQQGNRAPQCATPQTKQRNYKKKKMAPKVLHWCRQPAPADEPPSSRPAAEPPQSRGGRAATSPTTDPQPTPPAPRTQESGLAASRATPWASAPPKARESPPAKSQASPPQSPKKRKGQDGEPRRPGPGGQQPQEEVGATRE</sequence>
<gene>
    <name evidence="2" type="ORF">NDU88_007516</name>
</gene>
<reference evidence="2" key="1">
    <citation type="journal article" date="2022" name="bioRxiv">
        <title>Sequencing and chromosome-scale assembly of the giantPleurodeles waltlgenome.</title>
        <authorList>
            <person name="Brown T."/>
            <person name="Elewa A."/>
            <person name="Iarovenko S."/>
            <person name="Subramanian E."/>
            <person name="Araus A.J."/>
            <person name="Petzold A."/>
            <person name="Susuki M."/>
            <person name="Suzuki K.-i.T."/>
            <person name="Hayashi T."/>
            <person name="Toyoda A."/>
            <person name="Oliveira C."/>
            <person name="Osipova E."/>
            <person name="Leigh N.D."/>
            <person name="Simon A."/>
            <person name="Yun M.H."/>
        </authorList>
    </citation>
    <scope>NUCLEOTIDE SEQUENCE</scope>
    <source>
        <strain evidence="2">20211129_DDA</strain>
        <tissue evidence="2">Liver</tissue>
    </source>
</reference>
<evidence type="ECO:0000256" key="1">
    <source>
        <dbReference type="SAM" id="MobiDB-lite"/>
    </source>
</evidence>
<protein>
    <submittedName>
        <fullName evidence="2">Uncharacterized protein</fullName>
    </submittedName>
</protein>
<comment type="caution">
    <text evidence="2">The sequence shown here is derived from an EMBL/GenBank/DDBJ whole genome shotgun (WGS) entry which is preliminary data.</text>
</comment>
<accession>A0AAV7N2B7</accession>
<evidence type="ECO:0000313" key="2">
    <source>
        <dbReference type="EMBL" id="KAJ1110161.1"/>
    </source>
</evidence>
<dbReference type="AlphaFoldDB" id="A0AAV7N2B7"/>
<dbReference type="EMBL" id="JANPWB010000013">
    <property type="protein sequence ID" value="KAJ1110161.1"/>
    <property type="molecule type" value="Genomic_DNA"/>
</dbReference>
<dbReference type="Proteomes" id="UP001066276">
    <property type="component" value="Chromosome 9"/>
</dbReference>
<name>A0AAV7N2B7_PLEWA</name>
<dbReference type="PRINTS" id="PR01217">
    <property type="entry name" value="PRICHEXTENSN"/>
</dbReference>